<protein>
    <submittedName>
        <fullName evidence="1">Uncharacterized protein</fullName>
    </submittedName>
</protein>
<dbReference type="Proteomes" id="UP000054047">
    <property type="component" value="Unassembled WGS sequence"/>
</dbReference>
<name>A0A0C2GV36_9BILA</name>
<evidence type="ECO:0000313" key="2">
    <source>
        <dbReference type="Proteomes" id="UP000054047"/>
    </source>
</evidence>
<feature type="non-terminal residue" evidence="1">
    <location>
        <position position="100"/>
    </location>
</feature>
<dbReference type="OrthoDB" id="5859724at2759"/>
<sequence length="100" mass="11700">MISFPTLKIDSFKIPGHVVRLNDNRWTRAVKDWTPRNVKRTTGRPPTQWSDFFTKSFEEDKMLFVSLERTEFAGRLWHMRGTSGRIAGARSVHPKIKVIK</sequence>
<dbReference type="AlphaFoldDB" id="A0A0C2GV36"/>
<gene>
    <name evidence="1" type="ORF">ANCDUO_08740</name>
</gene>
<accession>A0A0C2GV36</accession>
<keyword evidence="2" id="KW-1185">Reference proteome</keyword>
<proteinExistence type="predicted"/>
<reference evidence="1 2" key="1">
    <citation type="submission" date="2013-12" db="EMBL/GenBank/DDBJ databases">
        <title>Draft genome of the parsitic nematode Ancylostoma duodenale.</title>
        <authorList>
            <person name="Mitreva M."/>
        </authorList>
    </citation>
    <scope>NUCLEOTIDE SEQUENCE [LARGE SCALE GENOMIC DNA]</scope>
    <source>
        <strain evidence="1 2">Zhejiang</strain>
    </source>
</reference>
<organism evidence="1 2">
    <name type="scientific">Ancylostoma duodenale</name>
    <dbReference type="NCBI Taxonomy" id="51022"/>
    <lineage>
        <taxon>Eukaryota</taxon>
        <taxon>Metazoa</taxon>
        <taxon>Ecdysozoa</taxon>
        <taxon>Nematoda</taxon>
        <taxon>Chromadorea</taxon>
        <taxon>Rhabditida</taxon>
        <taxon>Rhabditina</taxon>
        <taxon>Rhabditomorpha</taxon>
        <taxon>Strongyloidea</taxon>
        <taxon>Ancylostomatidae</taxon>
        <taxon>Ancylostomatinae</taxon>
        <taxon>Ancylostoma</taxon>
    </lineage>
</organism>
<dbReference type="EMBL" id="KN730469">
    <property type="protein sequence ID" value="KIH60996.1"/>
    <property type="molecule type" value="Genomic_DNA"/>
</dbReference>
<evidence type="ECO:0000313" key="1">
    <source>
        <dbReference type="EMBL" id="KIH60996.1"/>
    </source>
</evidence>